<comment type="caution">
    <text evidence="2">The sequence shown here is derived from an EMBL/GenBank/DDBJ whole genome shotgun (WGS) entry which is preliminary data.</text>
</comment>
<dbReference type="Proteomes" id="UP000078284">
    <property type="component" value="Chromosome 1"/>
</dbReference>
<dbReference type="EMBL" id="LUHQ01000001">
    <property type="protein sequence ID" value="OAP15606.1"/>
    <property type="molecule type" value="Genomic_DNA"/>
</dbReference>
<evidence type="ECO:0000313" key="2">
    <source>
        <dbReference type="EMBL" id="OAP15606.1"/>
    </source>
</evidence>
<evidence type="ECO:0000313" key="3">
    <source>
        <dbReference type="Proteomes" id="UP000078284"/>
    </source>
</evidence>
<protein>
    <recommendedName>
        <fullName evidence="1">F-box associated beta-propeller type 1 domain-containing protein</fullName>
    </recommendedName>
</protein>
<evidence type="ECO:0000259" key="1">
    <source>
        <dbReference type="Pfam" id="PF07734"/>
    </source>
</evidence>
<gene>
    <name evidence="2" type="ordered locus">AXX17_At1g47650</name>
</gene>
<name>A0A178WBN8_ARATH</name>
<dbReference type="Pfam" id="PF07734">
    <property type="entry name" value="FBA_1"/>
    <property type="match status" value="1"/>
</dbReference>
<proteinExistence type="predicted"/>
<accession>A0A178WBN8</accession>
<dbReference type="InterPro" id="IPR017451">
    <property type="entry name" value="F-box-assoc_interact_dom"/>
</dbReference>
<organism evidence="2 3">
    <name type="scientific">Arabidopsis thaliana</name>
    <name type="common">Mouse-ear cress</name>
    <dbReference type="NCBI Taxonomy" id="3702"/>
    <lineage>
        <taxon>Eukaryota</taxon>
        <taxon>Viridiplantae</taxon>
        <taxon>Streptophyta</taxon>
        <taxon>Embryophyta</taxon>
        <taxon>Tracheophyta</taxon>
        <taxon>Spermatophyta</taxon>
        <taxon>Magnoliopsida</taxon>
        <taxon>eudicotyledons</taxon>
        <taxon>Gunneridae</taxon>
        <taxon>Pentapetalae</taxon>
        <taxon>rosids</taxon>
        <taxon>malvids</taxon>
        <taxon>Brassicales</taxon>
        <taxon>Brassicaceae</taxon>
        <taxon>Camelineae</taxon>
        <taxon>Arabidopsis</taxon>
    </lineage>
</organism>
<dbReference type="NCBIfam" id="TIGR01640">
    <property type="entry name" value="F_box_assoc_1"/>
    <property type="match status" value="1"/>
</dbReference>
<reference evidence="3" key="1">
    <citation type="journal article" date="2016" name="Proc. Natl. Acad. Sci. U.S.A.">
        <title>Chromosome-level assembly of Arabidopsis thaliana Ler reveals the extent of translocation and inversion polymorphisms.</title>
        <authorList>
            <person name="Zapata L."/>
            <person name="Ding J."/>
            <person name="Willing E.M."/>
            <person name="Hartwig B."/>
            <person name="Bezdan D."/>
            <person name="Jiao W.B."/>
            <person name="Patel V."/>
            <person name="Velikkakam James G."/>
            <person name="Koornneef M."/>
            <person name="Ossowski S."/>
            <person name="Schneeberger K."/>
        </authorList>
    </citation>
    <scope>NUCLEOTIDE SEQUENCE [LARGE SCALE GENOMIC DNA]</scope>
    <source>
        <strain evidence="3">cv. Landsberg erecta</strain>
    </source>
</reference>
<feature type="domain" description="F-box associated beta-propeller type 1" evidence="1">
    <location>
        <begin position="22"/>
        <end position="167"/>
    </location>
</feature>
<dbReference type="InterPro" id="IPR006527">
    <property type="entry name" value="F-box-assoc_dom_typ1"/>
</dbReference>
<dbReference type="ExpressionAtlas" id="A0A178WBN8">
    <property type="expression patterns" value="differential"/>
</dbReference>
<sequence length="168" mass="19134">MEICTGQLIIPKLVSISSKWLDFSKETLKMFCILPCKAKKSTTHTRILSIYKGDRFSVMEQCKRTREIEIWVTKNKIGNGDDGNDVVWIKFMTVSIPNFPMVLCHNSTSYFVDDSISGKSFVLCFSTKKPKQAWVYIVRGDLCKKIKIDEVVCTFQSCAYVPSLIAIP</sequence>
<dbReference type="AlphaFoldDB" id="A0A178WBN8"/>